<feature type="domain" description="SH3" evidence="14">
    <location>
        <begin position="228"/>
        <end position="288"/>
    </location>
</feature>
<dbReference type="Gene3D" id="1.25.40.90">
    <property type="match status" value="1"/>
</dbReference>
<dbReference type="Pfam" id="PF00018">
    <property type="entry name" value="SH3_1"/>
    <property type="match status" value="1"/>
</dbReference>
<feature type="non-terminal residue" evidence="16">
    <location>
        <position position="1"/>
    </location>
</feature>
<comment type="function">
    <text evidence="1">Component of the ESCRT-0 complex which is the sorting receptor for ubiquitinated cargo proteins at the multivesicular body (MVB).</text>
</comment>
<dbReference type="GO" id="GO:0006623">
    <property type="term" value="P:protein targeting to vacuole"/>
    <property type="evidence" value="ECO:0007669"/>
    <property type="project" value="EnsemblFungi"/>
</dbReference>
<sequence>LELLVKRATDETLTTDNWQYILDVCDKISLNPETNTKEAIQLISQRLSLRDANVVLRTLSLLISVAENCGSRMKQEIATKLFLNDYLIKKLADRKLHKQVKYKVYQVIQQLYQSFKGDPSLKPMADAYQIMIIQYKQYDISGAGPDKPAKNQMTKQDKLEEDQELDRVLKLSLQEYEKEQSYKKNYLNTKPLPETKDDDDVLPAQPELQLKKSNTNVSHSSQQPQTIATVSKVRALYDLISYEPDELSFRKGDVINVIESVYRDWWKGSLPSGKSGIFPLNYVTPVVTKSPQELQNELNIENKILSVDLRKVEKLLALLSSNPNSINEDEITSLYNEIIPIRPDIAKSIDKYSVRKEELSLLHNELNSEIKTYNELVDNLINRRHSSSQVPSIPNYNSPYPSQQFTNPNSHFSNPSIQSYNELQLQPTSTGFGNA</sequence>
<evidence type="ECO:0000259" key="14">
    <source>
        <dbReference type="PROSITE" id="PS50002"/>
    </source>
</evidence>
<feature type="compositionally biased region" description="Polar residues" evidence="13">
    <location>
        <begin position="403"/>
        <end position="416"/>
    </location>
</feature>
<keyword evidence="12" id="KW-0175">Coiled coil</keyword>
<dbReference type="AlphaFoldDB" id="A0A1E4REL1"/>
<evidence type="ECO:0000256" key="11">
    <source>
        <dbReference type="PROSITE-ProRule" id="PRU00192"/>
    </source>
</evidence>
<evidence type="ECO:0000256" key="8">
    <source>
        <dbReference type="ARBA" id="ARBA00022753"/>
    </source>
</evidence>
<dbReference type="Gene3D" id="1.20.5.1940">
    <property type="match status" value="1"/>
</dbReference>
<evidence type="ECO:0000256" key="1">
    <source>
        <dbReference type="ARBA" id="ARBA00002654"/>
    </source>
</evidence>
<dbReference type="GO" id="GO:0019904">
    <property type="term" value="F:protein domain specific binding"/>
    <property type="evidence" value="ECO:0007669"/>
    <property type="project" value="EnsemblFungi"/>
</dbReference>
<dbReference type="GO" id="GO:0035091">
    <property type="term" value="F:phosphatidylinositol binding"/>
    <property type="evidence" value="ECO:0007669"/>
    <property type="project" value="InterPro"/>
</dbReference>
<organism evidence="16 17">
    <name type="scientific">Hyphopichia burtonii NRRL Y-1933</name>
    <dbReference type="NCBI Taxonomy" id="984485"/>
    <lineage>
        <taxon>Eukaryota</taxon>
        <taxon>Fungi</taxon>
        <taxon>Dikarya</taxon>
        <taxon>Ascomycota</taxon>
        <taxon>Saccharomycotina</taxon>
        <taxon>Pichiomycetes</taxon>
        <taxon>Debaryomycetaceae</taxon>
        <taxon>Hyphopichia</taxon>
    </lineage>
</organism>
<dbReference type="GO" id="GO:1904669">
    <property type="term" value="P:ATP export"/>
    <property type="evidence" value="ECO:0007669"/>
    <property type="project" value="EnsemblFungi"/>
</dbReference>
<evidence type="ECO:0000256" key="2">
    <source>
        <dbReference type="ARBA" id="ARBA00004125"/>
    </source>
</evidence>
<dbReference type="GeneID" id="30998414"/>
<dbReference type="PROSITE" id="PS50179">
    <property type="entry name" value="VHS"/>
    <property type="match status" value="1"/>
</dbReference>
<dbReference type="GO" id="GO:1903319">
    <property type="term" value="P:positive regulation of protein maturation"/>
    <property type="evidence" value="ECO:0007669"/>
    <property type="project" value="EnsemblFungi"/>
</dbReference>
<dbReference type="Gene3D" id="2.30.30.40">
    <property type="entry name" value="SH3 Domains"/>
    <property type="match status" value="1"/>
</dbReference>
<reference evidence="17" key="1">
    <citation type="submission" date="2016-05" db="EMBL/GenBank/DDBJ databases">
        <title>Comparative genomics of biotechnologically important yeasts.</title>
        <authorList>
            <consortium name="DOE Joint Genome Institute"/>
            <person name="Riley R."/>
            <person name="Haridas S."/>
            <person name="Wolfe K.H."/>
            <person name="Lopes M.R."/>
            <person name="Hittinger C.T."/>
            <person name="Goker M."/>
            <person name="Salamov A."/>
            <person name="Wisecaver J."/>
            <person name="Long T.M."/>
            <person name="Aerts A.L."/>
            <person name="Barry K."/>
            <person name="Choi C."/>
            <person name="Clum A."/>
            <person name="Coughlan A.Y."/>
            <person name="Deshpande S."/>
            <person name="Douglass A.P."/>
            <person name="Hanson S.J."/>
            <person name="Klenk H.-P."/>
            <person name="Labutti K."/>
            <person name="Lapidus A."/>
            <person name="Lindquist E."/>
            <person name="Lipzen A."/>
            <person name="Meier-Kolthoff J.P."/>
            <person name="Ohm R.A."/>
            <person name="Otillar R.P."/>
            <person name="Pangilinan J."/>
            <person name="Peng Y."/>
            <person name="Rokas A."/>
            <person name="Rosa C.A."/>
            <person name="Scheuner C."/>
            <person name="Sibirny A.A."/>
            <person name="Slot J.C."/>
            <person name="Stielow J.B."/>
            <person name="Sun H."/>
            <person name="Kurtzman C.P."/>
            <person name="Blackwell M."/>
            <person name="Grigoriev I.V."/>
            <person name="Jeffries T.W."/>
        </authorList>
    </citation>
    <scope>NUCLEOTIDE SEQUENCE [LARGE SCALE GENOMIC DNA]</scope>
    <source>
        <strain evidence="17">NRRL Y-1933</strain>
    </source>
</reference>
<dbReference type="SUPFAM" id="SSF48464">
    <property type="entry name" value="ENTH/VHS domain"/>
    <property type="match status" value="1"/>
</dbReference>
<evidence type="ECO:0000256" key="5">
    <source>
        <dbReference type="ARBA" id="ARBA00018978"/>
    </source>
</evidence>
<dbReference type="Pfam" id="PF03127">
    <property type="entry name" value="GAT"/>
    <property type="match status" value="1"/>
</dbReference>
<dbReference type="FunFam" id="2.30.30.40:FF:000072">
    <property type="entry name" value="Unconventional Myosin IB"/>
    <property type="match status" value="1"/>
</dbReference>
<dbReference type="GO" id="GO:0043130">
    <property type="term" value="F:ubiquitin binding"/>
    <property type="evidence" value="ECO:0007669"/>
    <property type="project" value="EnsemblFungi"/>
</dbReference>
<dbReference type="InterPro" id="IPR004152">
    <property type="entry name" value="GAT_dom"/>
</dbReference>
<dbReference type="PANTHER" id="PTHR45929">
    <property type="entry name" value="JAK PATHWAY SIGNAL TRANSDUCTION ADAPTOR MOLECULE"/>
    <property type="match status" value="1"/>
</dbReference>
<dbReference type="InterPro" id="IPR001452">
    <property type="entry name" value="SH3_domain"/>
</dbReference>
<dbReference type="GO" id="GO:0046982">
    <property type="term" value="F:protein heterodimerization activity"/>
    <property type="evidence" value="ECO:0007669"/>
    <property type="project" value="EnsemblFungi"/>
</dbReference>
<dbReference type="GO" id="GO:0033565">
    <property type="term" value="C:ESCRT-0 complex"/>
    <property type="evidence" value="ECO:0007669"/>
    <property type="project" value="EnsemblFungi"/>
</dbReference>
<proteinExistence type="inferred from homology"/>
<dbReference type="InterPro" id="IPR002014">
    <property type="entry name" value="VHS_dom"/>
</dbReference>
<dbReference type="GO" id="GO:0010008">
    <property type="term" value="C:endosome membrane"/>
    <property type="evidence" value="ECO:0007669"/>
    <property type="project" value="UniProtKB-SubCell"/>
</dbReference>
<dbReference type="Proteomes" id="UP000095085">
    <property type="component" value="Unassembled WGS sequence"/>
</dbReference>
<keyword evidence="9" id="KW-0653">Protein transport</keyword>
<evidence type="ECO:0000256" key="13">
    <source>
        <dbReference type="SAM" id="MobiDB-lite"/>
    </source>
</evidence>
<feature type="non-terminal residue" evidence="16">
    <location>
        <position position="435"/>
    </location>
</feature>
<dbReference type="OrthoDB" id="10255964at2759"/>
<keyword evidence="17" id="KW-1185">Reference proteome</keyword>
<keyword evidence="6 11" id="KW-0728">SH3 domain</keyword>
<keyword evidence="10" id="KW-0472">Membrane</keyword>
<evidence type="ECO:0000256" key="10">
    <source>
        <dbReference type="ARBA" id="ARBA00023136"/>
    </source>
</evidence>
<keyword evidence="8" id="KW-0967">Endosome</keyword>
<dbReference type="SMART" id="SM00326">
    <property type="entry name" value="SH3"/>
    <property type="match status" value="1"/>
</dbReference>
<feature type="coiled-coil region" evidence="12">
    <location>
        <begin position="349"/>
        <end position="383"/>
    </location>
</feature>
<dbReference type="STRING" id="984485.A0A1E4REL1"/>
<dbReference type="PROSITE" id="PS50002">
    <property type="entry name" value="SH3"/>
    <property type="match status" value="1"/>
</dbReference>
<dbReference type="SMART" id="SM00288">
    <property type="entry name" value="VHS"/>
    <property type="match status" value="1"/>
</dbReference>
<dbReference type="InterPro" id="IPR036028">
    <property type="entry name" value="SH3-like_dom_sf"/>
</dbReference>
<gene>
    <name evidence="16" type="ORF">HYPBUDRAFT_90494</name>
</gene>
<name>A0A1E4REL1_9ASCO</name>
<comment type="subcellular location">
    <subcellularLocation>
        <location evidence="2">Endosome membrane</location>
        <topology evidence="2">Peripheral membrane protein</topology>
        <orientation evidence="2">Cytoplasmic side</orientation>
    </subcellularLocation>
</comment>
<dbReference type="GO" id="GO:0009306">
    <property type="term" value="P:protein secretion"/>
    <property type="evidence" value="ECO:0007669"/>
    <property type="project" value="EnsemblFungi"/>
</dbReference>
<comment type="similarity">
    <text evidence="3">Belongs to the STAM family.</text>
</comment>
<evidence type="ECO:0000256" key="9">
    <source>
        <dbReference type="ARBA" id="ARBA00022927"/>
    </source>
</evidence>
<dbReference type="InterPro" id="IPR003903">
    <property type="entry name" value="UIM_dom"/>
</dbReference>
<dbReference type="GO" id="GO:0043328">
    <property type="term" value="P:protein transport to vacuole involved in ubiquitin-dependent protein catabolic process via the multivesicular body sorting pathway"/>
    <property type="evidence" value="ECO:0007669"/>
    <property type="project" value="TreeGrafter"/>
</dbReference>
<evidence type="ECO:0000256" key="4">
    <source>
        <dbReference type="ARBA" id="ARBA00017923"/>
    </source>
</evidence>
<keyword evidence="7" id="KW-0813">Transport</keyword>
<accession>A0A1E4REL1</accession>
<dbReference type="EMBL" id="KV454544">
    <property type="protein sequence ID" value="ODV65692.1"/>
    <property type="molecule type" value="Genomic_DNA"/>
</dbReference>
<dbReference type="InterPro" id="IPR008942">
    <property type="entry name" value="ENTH_VHS"/>
</dbReference>
<dbReference type="Pfam" id="PF00790">
    <property type="entry name" value="VHS"/>
    <property type="match status" value="1"/>
</dbReference>
<evidence type="ECO:0000313" key="17">
    <source>
        <dbReference type="Proteomes" id="UP000095085"/>
    </source>
</evidence>
<dbReference type="RefSeq" id="XP_020074759.1">
    <property type="nucleotide sequence ID" value="XM_020223865.1"/>
</dbReference>
<dbReference type="PANTHER" id="PTHR45929:SF3">
    <property type="entry name" value="JAK PATHWAY SIGNAL TRANSDUCTION ADAPTOR MOLECULE"/>
    <property type="match status" value="1"/>
</dbReference>
<dbReference type="SUPFAM" id="SSF50044">
    <property type="entry name" value="SH3-domain"/>
    <property type="match status" value="1"/>
</dbReference>
<feature type="region of interest" description="Disordered" evidence="13">
    <location>
        <begin position="387"/>
        <end position="416"/>
    </location>
</feature>
<feature type="domain" description="VHS" evidence="15">
    <location>
        <begin position="8"/>
        <end position="139"/>
    </location>
</feature>
<evidence type="ECO:0000256" key="3">
    <source>
        <dbReference type="ARBA" id="ARBA00009666"/>
    </source>
</evidence>
<dbReference type="GO" id="GO:0005774">
    <property type="term" value="C:vacuolar membrane"/>
    <property type="evidence" value="ECO:0007669"/>
    <property type="project" value="EnsemblFungi"/>
</dbReference>
<dbReference type="PRINTS" id="PR00452">
    <property type="entry name" value="SH3DOMAIN"/>
</dbReference>
<evidence type="ECO:0000256" key="7">
    <source>
        <dbReference type="ARBA" id="ARBA00022448"/>
    </source>
</evidence>
<evidence type="ECO:0000256" key="12">
    <source>
        <dbReference type="SAM" id="Coils"/>
    </source>
</evidence>
<dbReference type="CDD" id="cd16978">
    <property type="entry name" value="VHS_HSE1"/>
    <property type="match status" value="1"/>
</dbReference>
<evidence type="ECO:0000259" key="15">
    <source>
        <dbReference type="PROSITE" id="PS50179"/>
    </source>
</evidence>
<dbReference type="GO" id="GO:0016237">
    <property type="term" value="P:microautophagy"/>
    <property type="evidence" value="ECO:0007669"/>
    <property type="project" value="EnsemblFungi"/>
</dbReference>
<evidence type="ECO:0000313" key="16">
    <source>
        <dbReference type="EMBL" id="ODV65692.1"/>
    </source>
</evidence>
<protein>
    <recommendedName>
        <fullName evidence="4">Class E vacuolar protein-sorting machinery protein HSE1</fullName>
    </recommendedName>
    <alternativeName>
        <fullName evidence="5">Class E vacuolar protein-sorting machinery protein hse1</fullName>
    </alternativeName>
</protein>
<evidence type="ECO:0000256" key="6">
    <source>
        <dbReference type="ARBA" id="ARBA00022443"/>
    </source>
</evidence>
<feature type="compositionally biased region" description="Low complexity" evidence="13">
    <location>
        <begin position="391"/>
        <end position="402"/>
    </location>
</feature>
<dbReference type="InterPro" id="IPR050670">
    <property type="entry name" value="STAM"/>
</dbReference>
<dbReference type="PROSITE" id="PS50330">
    <property type="entry name" value="UIM"/>
    <property type="match status" value="1"/>
</dbReference>